<keyword evidence="3" id="KW-0862">Zinc</keyword>
<comment type="similarity">
    <text evidence="1 4">Belongs to the yippee family.</text>
</comment>
<evidence type="ECO:0000256" key="1">
    <source>
        <dbReference type="ARBA" id="ARBA00005613"/>
    </source>
</evidence>
<dbReference type="InterPro" id="IPR004910">
    <property type="entry name" value="Yippee/Mis18/Cereblon"/>
</dbReference>
<dbReference type="InterPro" id="IPR039058">
    <property type="entry name" value="Yippee_fam"/>
</dbReference>
<feature type="domain" description="Yippee" evidence="5">
    <location>
        <begin position="11"/>
        <end position="109"/>
    </location>
</feature>
<accession>A0AAE1INI5</accession>
<keyword evidence="7" id="KW-1185">Reference proteome</keyword>
<dbReference type="AlphaFoldDB" id="A0AAE1INI5"/>
<gene>
    <name evidence="6" type="ORF">QN277_010572</name>
</gene>
<protein>
    <recommendedName>
        <fullName evidence="4">Protein yippee-like</fullName>
    </recommendedName>
</protein>
<proteinExistence type="inferred from homology"/>
<keyword evidence="2" id="KW-0479">Metal-binding</keyword>
<dbReference type="PANTHER" id="PTHR13848">
    <property type="entry name" value="PROTEIN YIPPEE-LIKE CG15309-RELATED"/>
    <property type="match status" value="1"/>
</dbReference>
<name>A0AAE1INI5_9FABA</name>
<dbReference type="PROSITE" id="PS51792">
    <property type="entry name" value="YIPPEE"/>
    <property type="match status" value="1"/>
</dbReference>
<organism evidence="6 7">
    <name type="scientific">Acacia crassicarpa</name>
    <name type="common">northern wattle</name>
    <dbReference type="NCBI Taxonomy" id="499986"/>
    <lineage>
        <taxon>Eukaryota</taxon>
        <taxon>Viridiplantae</taxon>
        <taxon>Streptophyta</taxon>
        <taxon>Embryophyta</taxon>
        <taxon>Tracheophyta</taxon>
        <taxon>Spermatophyta</taxon>
        <taxon>Magnoliopsida</taxon>
        <taxon>eudicotyledons</taxon>
        <taxon>Gunneridae</taxon>
        <taxon>Pentapetalae</taxon>
        <taxon>rosids</taxon>
        <taxon>fabids</taxon>
        <taxon>Fabales</taxon>
        <taxon>Fabaceae</taxon>
        <taxon>Caesalpinioideae</taxon>
        <taxon>mimosoid clade</taxon>
        <taxon>Acacieae</taxon>
        <taxon>Acacia</taxon>
    </lineage>
</organism>
<dbReference type="InterPro" id="IPR034751">
    <property type="entry name" value="Yippee"/>
</dbReference>
<evidence type="ECO:0000256" key="3">
    <source>
        <dbReference type="ARBA" id="ARBA00022833"/>
    </source>
</evidence>
<dbReference type="GO" id="GO:0046872">
    <property type="term" value="F:metal ion binding"/>
    <property type="evidence" value="ECO:0007669"/>
    <property type="project" value="UniProtKB-KW"/>
</dbReference>
<evidence type="ECO:0000313" key="7">
    <source>
        <dbReference type="Proteomes" id="UP001293593"/>
    </source>
</evidence>
<comment type="caution">
    <text evidence="6">The sequence shown here is derived from an EMBL/GenBank/DDBJ whole genome shotgun (WGS) entry which is preliminary data.</text>
</comment>
<evidence type="ECO:0000259" key="5">
    <source>
        <dbReference type="PROSITE" id="PS51792"/>
    </source>
</evidence>
<evidence type="ECO:0000313" key="6">
    <source>
        <dbReference type="EMBL" id="KAK4253245.1"/>
    </source>
</evidence>
<reference evidence="6" key="1">
    <citation type="submission" date="2023-10" db="EMBL/GenBank/DDBJ databases">
        <title>Chromosome-level genome of the transformable northern wattle, Acacia crassicarpa.</title>
        <authorList>
            <person name="Massaro I."/>
            <person name="Sinha N.R."/>
            <person name="Poethig S."/>
            <person name="Leichty A.R."/>
        </authorList>
    </citation>
    <scope>NUCLEOTIDE SEQUENCE</scope>
    <source>
        <strain evidence="6">Acra3RX</strain>
        <tissue evidence="6">Leaf</tissue>
    </source>
</reference>
<dbReference type="Pfam" id="PF03226">
    <property type="entry name" value="Yippee-Mis18"/>
    <property type="match status" value="1"/>
</dbReference>
<dbReference type="EMBL" id="JAWXYG010000016">
    <property type="protein sequence ID" value="KAK4253245.1"/>
    <property type="molecule type" value="Genomic_DNA"/>
</dbReference>
<sequence length="115" mass="13026">MGRVLINLEGVFYSCKHCNTDLAHASQFLLEESFGGRHGRTYLFNNVVNVTFGEQEEREMMGGLHTVVDIFCFKCGSNVGWKFLSAQQQTEEYKVGKFILKRSLLQMWVPAAAAN</sequence>
<evidence type="ECO:0000256" key="2">
    <source>
        <dbReference type="ARBA" id="ARBA00022723"/>
    </source>
</evidence>
<evidence type="ECO:0000256" key="4">
    <source>
        <dbReference type="RuleBase" id="RU110713"/>
    </source>
</evidence>
<dbReference type="Proteomes" id="UP001293593">
    <property type="component" value="Unassembled WGS sequence"/>
</dbReference>